<evidence type="ECO:0000313" key="1">
    <source>
        <dbReference type="EMBL" id="RFU61976.1"/>
    </source>
</evidence>
<dbReference type="AlphaFoldDB" id="A0A372L9G6"/>
<dbReference type="RefSeq" id="WP_117323435.1">
    <property type="nucleotide sequence ID" value="NZ_QVTD01000011.1"/>
</dbReference>
<organism evidence="1 2">
    <name type="scientific">Peribacillus glennii</name>
    <dbReference type="NCBI Taxonomy" id="2303991"/>
    <lineage>
        <taxon>Bacteria</taxon>
        <taxon>Bacillati</taxon>
        <taxon>Bacillota</taxon>
        <taxon>Bacilli</taxon>
        <taxon>Bacillales</taxon>
        <taxon>Bacillaceae</taxon>
        <taxon>Peribacillus</taxon>
    </lineage>
</organism>
<comment type="caution">
    <text evidence="1">The sequence shown here is derived from an EMBL/GenBank/DDBJ whole genome shotgun (WGS) entry which is preliminary data.</text>
</comment>
<dbReference type="OrthoDB" id="9850554at2"/>
<proteinExistence type="predicted"/>
<reference evidence="1 2" key="1">
    <citation type="submission" date="2018-08" db="EMBL/GenBank/DDBJ databases">
        <title>Bacillus chawlae sp. nov., Bacillus glennii sp. nov., and Bacillus saganii sp. nov. Isolated from the Vehicle Assembly Building at Kennedy Space Center where the Viking Spacecraft were Assembled.</title>
        <authorList>
            <person name="Seuylemezian A."/>
            <person name="Vaishampayan P."/>
        </authorList>
    </citation>
    <scope>NUCLEOTIDE SEQUENCE [LARGE SCALE GENOMIC DNA]</scope>
    <source>
        <strain evidence="1 2">V44-8</strain>
    </source>
</reference>
<sequence>MSNGKLPHERYLELLRQLDELTDELYDEISKREFKFLVSREVEKELSALTEAYGEEFVTLMVNDFISIGLREFRNGDKYNFQEGT</sequence>
<dbReference type="Proteomes" id="UP000262939">
    <property type="component" value="Unassembled WGS sequence"/>
</dbReference>
<keyword evidence="2" id="KW-1185">Reference proteome</keyword>
<evidence type="ECO:0000313" key="2">
    <source>
        <dbReference type="Proteomes" id="UP000262939"/>
    </source>
</evidence>
<gene>
    <name evidence="1" type="ORF">D0466_15385</name>
</gene>
<dbReference type="EMBL" id="QVTD01000011">
    <property type="protein sequence ID" value="RFU61976.1"/>
    <property type="molecule type" value="Genomic_DNA"/>
</dbReference>
<name>A0A372L9G6_9BACI</name>
<accession>A0A372L9G6</accession>
<protein>
    <submittedName>
        <fullName evidence="1">Uncharacterized protein</fullName>
    </submittedName>
</protein>